<evidence type="ECO:0000313" key="1">
    <source>
        <dbReference type="EMBL" id="WOC50709.1"/>
    </source>
</evidence>
<proteinExistence type="predicted"/>
<protein>
    <submittedName>
        <fullName evidence="1">Uncharacterized protein</fullName>
    </submittedName>
</protein>
<dbReference type="EMBL" id="CP136426">
    <property type="protein sequence ID" value="WOC50709.1"/>
    <property type="molecule type" value="Genomic_DNA"/>
</dbReference>
<dbReference type="KEGG" id="bpor:BPO_0062"/>
<reference evidence="1" key="1">
    <citation type="submission" date="2023-10" db="EMBL/GenBank/DDBJ databases">
        <title>Characterization and whole genome sequencing of a novel strain of Bergeyella porcorum QD2021 isolated from pig.</title>
        <authorList>
            <person name="Liu G."/>
            <person name="Chen C."/>
            <person name="Han X."/>
        </authorList>
    </citation>
    <scope>NUCLEOTIDE SEQUENCE</scope>
    <source>
        <strain evidence="1">QD2021</strain>
    </source>
</reference>
<keyword evidence="2" id="KW-1185">Reference proteome</keyword>
<name>A0AAU0EZ96_9FLAO</name>
<sequence>MLEENFHSIFLRVSLQFPCGILPKNRIFWEDLGRIPEELPKKAPKI</sequence>
<dbReference type="Proteomes" id="UP001432059">
    <property type="component" value="Chromosome"/>
</dbReference>
<organism evidence="1 2">
    <name type="scientific">Bergeyella porcorum</name>
    <dbReference type="NCBI Taxonomy" id="1735111"/>
    <lineage>
        <taxon>Bacteria</taxon>
        <taxon>Pseudomonadati</taxon>
        <taxon>Bacteroidota</taxon>
        <taxon>Flavobacteriia</taxon>
        <taxon>Flavobacteriales</taxon>
        <taxon>Weeksellaceae</taxon>
        <taxon>Bergeyella</taxon>
    </lineage>
</organism>
<accession>A0AAU0EZ96</accession>
<gene>
    <name evidence="1" type="ORF">BPO_0062</name>
</gene>
<evidence type="ECO:0000313" key="2">
    <source>
        <dbReference type="Proteomes" id="UP001432059"/>
    </source>
</evidence>
<dbReference type="AlphaFoldDB" id="A0AAU0EZ96"/>